<dbReference type="OrthoDB" id="125347at2759"/>
<comment type="caution">
    <text evidence="1">The sequence shown here is derived from an EMBL/GenBank/DDBJ whole genome shotgun (WGS) entry which is preliminary data.</text>
</comment>
<evidence type="ECO:0000313" key="1">
    <source>
        <dbReference type="EMBL" id="RNA37467.1"/>
    </source>
</evidence>
<evidence type="ECO:0000313" key="2">
    <source>
        <dbReference type="Proteomes" id="UP000276133"/>
    </source>
</evidence>
<dbReference type="Proteomes" id="UP000276133">
    <property type="component" value="Unassembled WGS sequence"/>
</dbReference>
<reference evidence="1 2" key="1">
    <citation type="journal article" date="2018" name="Sci. Rep.">
        <title>Genomic signatures of local adaptation to the degree of environmental predictability in rotifers.</title>
        <authorList>
            <person name="Franch-Gras L."/>
            <person name="Hahn C."/>
            <person name="Garcia-Roger E.M."/>
            <person name="Carmona M.J."/>
            <person name="Serra M."/>
            <person name="Gomez A."/>
        </authorList>
    </citation>
    <scope>NUCLEOTIDE SEQUENCE [LARGE SCALE GENOMIC DNA]</scope>
    <source>
        <strain evidence="1">HYR1</strain>
    </source>
</reference>
<name>A0A3M7SPD3_BRAPC</name>
<gene>
    <name evidence="1" type="ORF">BpHYR1_032266</name>
</gene>
<dbReference type="EMBL" id="REGN01001039">
    <property type="protein sequence ID" value="RNA37467.1"/>
    <property type="molecule type" value="Genomic_DNA"/>
</dbReference>
<proteinExistence type="predicted"/>
<dbReference type="AlphaFoldDB" id="A0A3M7SPD3"/>
<accession>A0A3M7SPD3</accession>
<keyword evidence="2" id="KW-1185">Reference proteome</keyword>
<sequence length="264" mass="30669">MRKLSTVPTVAKMSFICSSIFQQEYGLIAVGFCFQLDQFVVNKLSQLSPQCQFIIYIKLFSTFMYVLNHDKKYILGVLSQTFENVCILNLIPYLEKNDKNFTLLNYRTFRAWDSFSVSTIQNCFRKAGFNGDFLFGQDSNDEEEKEYREISNYERKLEFDKYAYVSIDAELPAFGTLSDEEIVKKFGCDDQLNIATDSDEDEEIEEISKPTINSKEALDKINDLRIFFLNNSDCSSFINNLFSMENFLIDNAFTKQPTLNEAYQ</sequence>
<protein>
    <submittedName>
        <fullName evidence="1">Uncharacterized protein</fullName>
    </submittedName>
</protein>
<organism evidence="1 2">
    <name type="scientific">Brachionus plicatilis</name>
    <name type="common">Marine rotifer</name>
    <name type="synonym">Brachionus muelleri</name>
    <dbReference type="NCBI Taxonomy" id="10195"/>
    <lineage>
        <taxon>Eukaryota</taxon>
        <taxon>Metazoa</taxon>
        <taxon>Spiralia</taxon>
        <taxon>Gnathifera</taxon>
        <taxon>Rotifera</taxon>
        <taxon>Eurotatoria</taxon>
        <taxon>Monogononta</taxon>
        <taxon>Pseudotrocha</taxon>
        <taxon>Ploima</taxon>
        <taxon>Brachionidae</taxon>
        <taxon>Brachionus</taxon>
    </lineage>
</organism>